<evidence type="ECO:0000259" key="1">
    <source>
        <dbReference type="Pfam" id="PF03478"/>
    </source>
</evidence>
<dbReference type="AlphaFoldDB" id="V4LBS0"/>
<accession>V4LBS0</accession>
<reference evidence="2 3" key="1">
    <citation type="journal article" date="2013" name="Front. Plant Sci.">
        <title>The Reference Genome of the Halophytic Plant Eutrema salsugineum.</title>
        <authorList>
            <person name="Yang R."/>
            <person name="Jarvis D.E."/>
            <person name="Chen H."/>
            <person name="Beilstein M.A."/>
            <person name="Grimwood J."/>
            <person name="Jenkins J."/>
            <person name="Shu S."/>
            <person name="Prochnik S."/>
            <person name="Xin M."/>
            <person name="Ma C."/>
            <person name="Schmutz J."/>
            <person name="Wing R.A."/>
            <person name="Mitchell-Olds T."/>
            <person name="Schumaker K.S."/>
            <person name="Wang X."/>
        </authorList>
    </citation>
    <scope>NUCLEOTIDE SEQUENCE [LARGE SCALE GENOMIC DNA]</scope>
</reference>
<gene>
    <name evidence="2" type="ORF">EUTSA_v10003011mg</name>
</gene>
<dbReference type="InterPro" id="IPR005174">
    <property type="entry name" value="KIB1-4_b-propeller"/>
</dbReference>
<dbReference type="InterPro" id="IPR050942">
    <property type="entry name" value="F-box_BR-signaling"/>
</dbReference>
<evidence type="ECO:0000313" key="2">
    <source>
        <dbReference type="EMBL" id="ESQ37213.1"/>
    </source>
</evidence>
<dbReference type="PANTHER" id="PTHR44259">
    <property type="entry name" value="OS07G0183000 PROTEIN-RELATED"/>
    <property type="match status" value="1"/>
</dbReference>
<dbReference type="KEGG" id="eus:EUTSA_v10003011mg"/>
<dbReference type="Proteomes" id="UP000030689">
    <property type="component" value="Unassembled WGS sequence"/>
</dbReference>
<proteinExistence type="predicted"/>
<dbReference type="EMBL" id="KI517609">
    <property type="protein sequence ID" value="ESQ37213.1"/>
    <property type="molecule type" value="Genomic_DNA"/>
</dbReference>
<organism evidence="2 3">
    <name type="scientific">Eutrema salsugineum</name>
    <name type="common">Saltwater cress</name>
    <name type="synonym">Sisymbrium salsugineum</name>
    <dbReference type="NCBI Taxonomy" id="72664"/>
    <lineage>
        <taxon>Eukaryota</taxon>
        <taxon>Viridiplantae</taxon>
        <taxon>Streptophyta</taxon>
        <taxon>Embryophyta</taxon>
        <taxon>Tracheophyta</taxon>
        <taxon>Spermatophyta</taxon>
        <taxon>Magnoliopsida</taxon>
        <taxon>eudicotyledons</taxon>
        <taxon>Gunneridae</taxon>
        <taxon>Pentapetalae</taxon>
        <taxon>rosids</taxon>
        <taxon>malvids</taxon>
        <taxon>Brassicales</taxon>
        <taxon>Brassicaceae</taxon>
        <taxon>Eutremeae</taxon>
        <taxon>Eutrema</taxon>
    </lineage>
</organism>
<keyword evidence="3" id="KW-1185">Reference proteome</keyword>
<dbReference type="STRING" id="72664.V4LBS0"/>
<evidence type="ECO:0000313" key="3">
    <source>
        <dbReference type="Proteomes" id="UP000030689"/>
    </source>
</evidence>
<feature type="domain" description="KIB1-4 beta-propeller" evidence="1">
    <location>
        <begin position="86"/>
        <end position="372"/>
    </location>
</feature>
<feature type="non-terminal residue" evidence="2">
    <location>
        <position position="1"/>
    </location>
</feature>
<name>V4LBS0_EUTSA</name>
<dbReference type="SUPFAM" id="SSF69304">
    <property type="entry name" value="Tricorn protease N-terminal domain"/>
    <property type="match status" value="1"/>
</dbReference>
<sequence>LVMNSAAQSGSIELRHNRENLPPKILIMVLKRSSSLPDFRHVKALRSNSNLTVPGKSGSPLLTLFLDDGRCELYNPIEGKTEKMLGDFSGSRFLASCGKWFLMLDSRSRLYIIDVFSKDRIGLPPLESVVSDLCSLKRVGDRDKEFTWELTDGTVFNAFADEIRASLWVDEKAEELALVWFFDAPAGFLCCYKKGNDHYNLIPVGQFGIPKMLTGLHGLVLRGYRLYILTTRNFVRVIDFSGKKGFEELTDSDPSPTFSPLGYSCNFSIAVTTAGEVLLVTNTVFERSERTFHVYKKDPNADPDDYMPDLLEVHSLGDEALLLDLGITVPANPTLGIKPNSIYFTRHYLIRYGTSDRSRVLPPYEVDICVFNLATKTLEPFPAPPNMNLKDARWIFSLT</sequence>
<dbReference type="PANTHER" id="PTHR44259:SF31">
    <property type="entry name" value="F-BOX FAMILY PROTEIN"/>
    <property type="match status" value="1"/>
</dbReference>
<protein>
    <recommendedName>
        <fullName evidence="1">KIB1-4 beta-propeller domain-containing protein</fullName>
    </recommendedName>
</protein>
<dbReference type="Pfam" id="PF03478">
    <property type="entry name" value="Beta-prop_KIB1-4"/>
    <property type="match status" value="1"/>
</dbReference>